<protein>
    <submittedName>
        <fullName evidence="5">Shikimate dehydrogenase</fullName>
    </submittedName>
</protein>
<dbReference type="Gene3D" id="3.40.50.720">
    <property type="entry name" value="NAD(P)-binding Rossmann-like Domain"/>
    <property type="match status" value="1"/>
</dbReference>
<dbReference type="OrthoDB" id="9792692at2"/>
<dbReference type="GO" id="GO:0019632">
    <property type="term" value="P:shikimate metabolic process"/>
    <property type="evidence" value="ECO:0007669"/>
    <property type="project" value="TreeGrafter"/>
</dbReference>
<evidence type="ECO:0000256" key="2">
    <source>
        <dbReference type="ARBA" id="ARBA00023002"/>
    </source>
</evidence>
<dbReference type="CDD" id="cd01065">
    <property type="entry name" value="NAD_bind_Shikimate_DH"/>
    <property type="match status" value="1"/>
</dbReference>
<dbReference type="GO" id="GO:0005829">
    <property type="term" value="C:cytosol"/>
    <property type="evidence" value="ECO:0007669"/>
    <property type="project" value="TreeGrafter"/>
</dbReference>
<dbReference type="PANTHER" id="PTHR21089:SF1">
    <property type="entry name" value="BIFUNCTIONAL 3-DEHYDROQUINATE DEHYDRATASE_SHIKIMATE DEHYDROGENASE, CHLOROPLASTIC"/>
    <property type="match status" value="1"/>
</dbReference>
<keyword evidence="3" id="KW-0057">Aromatic amino acid biosynthesis</keyword>
<evidence type="ECO:0000259" key="4">
    <source>
        <dbReference type="Pfam" id="PF08501"/>
    </source>
</evidence>
<dbReference type="GO" id="GO:0004764">
    <property type="term" value="F:shikimate 3-dehydrogenase (NADP+) activity"/>
    <property type="evidence" value="ECO:0007669"/>
    <property type="project" value="InterPro"/>
</dbReference>
<dbReference type="InterPro" id="IPR022893">
    <property type="entry name" value="Shikimate_DH_fam"/>
</dbReference>
<dbReference type="AlphaFoldDB" id="A0A4Q7MM12"/>
<dbReference type="Pfam" id="PF08501">
    <property type="entry name" value="Shikimate_dh_N"/>
    <property type="match status" value="1"/>
</dbReference>
<dbReference type="PANTHER" id="PTHR21089">
    <property type="entry name" value="SHIKIMATE DEHYDROGENASE"/>
    <property type="match status" value="1"/>
</dbReference>
<comment type="caution">
    <text evidence="5">The sequence shown here is derived from an EMBL/GenBank/DDBJ whole genome shotgun (WGS) entry which is preliminary data.</text>
</comment>
<keyword evidence="3" id="KW-0028">Amino-acid biosynthesis</keyword>
<dbReference type="SUPFAM" id="SSF51735">
    <property type="entry name" value="NAD(P)-binding Rossmann-fold domains"/>
    <property type="match status" value="1"/>
</dbReference>
<dbReference type="InterPro" id="IPR036291">
    <property type="entry name" value="NAD(P)-bd_dom_sf"/>
</dbReference>
<keyword evidence="2" id="KW-0560">Oxidoreductase</keyword>
<dbReference type="Gene3D" id="3.40.50.10860">
    <property type="entry name" value="Leucine Dehydrogenase, chain A, domain 1"/>
    <property type="match status" value="1"/>
</dbReference>
<dbReference type="InterPro" id="IPR013708">
    <property type="entry name" value="Shikimate_DH-bd_N"/>
</dbReference>
<organism evidence="5 6">
    <name type="scientific">Pseudobacter ginsenosidimutans</name>
    <dbReference type="NCBI Taxonomy" id="661488"/>
    <lineage>
        <taxon>Bacteria</taxon>
        <taxon>Pseudomonadati</taxon>
        <taxon>Bacteroidota</taxon>
        <taxon>Chitinophagia</taxon>
        <taxon>Chitinophagales</taxon>
        <taxon>Chitinophagaceae</taxon>
        <taxon>Pseudobacter</taxon>
    </lineage>
</organism>
<dbReference type="InterPro" id="IPR046346">
    <property type="entry name" value="Aminoacid_DH-like_N_sf"/>
</dbReference>
<dbReference type="GO" id="GO:0009423">
    <property type="term" value="P:chorismate biosynthetic process"/>
    <property type="evidence" value="ECO:0007669"/>
    <property type="project" value="TreeGrafter"/>
</dbReference>
<keyword evidence="6" id="KW-1185">Reference proteome</keyword>
<proteinExistence type="predicted"/>
<accession>A0A4Q7MM12</accession>
<dbReference type="GO" id="GO:0009073">
    <property type="term" value="P:aromatic amino acid family biosynthetic process"/>
    <property type="evidence" value="ECO:0007669"/>
    <property type="project" value="UniProtKB-KW"/>
</dbReference>
<name>A0A4Q7MM12_9BACT</name>
<evidence type="ECO:0000256" key="3">
    <source>
        <dbReference type="ARBA" id="ARBA00023141"/>
    </source>
</evidence>
<sequence length="245" mass="27642">MRRYGLIGYPLGHSFSQPFFTEKFRKEGIQDCVYQNFPIPEIAVLKEILASYTDLAGLNVTIPYKEQVIPFLHHMEPVVQAIGACNCIRIENGELTGFNTDVLGFERSLSEFLQPSHRKALVLGTGGAAKAICYVLEQKGIDYLIISRNPSAANQRSYEQVTPAIIDEYTLIVNTTPVGMYPKEDAWPALPYEAISSNHYLYDLVYNPARTQFLQRGEAQGAAIKNGMDMLVIQAEESWRIWNEK</sequence>
<evidence type="ECO:0000313" key="6">
    <source>
        <dbReference type="Proteomes" id="UP000293874"/>
    </source>
</evidence>
<evidence type="ECO:0000313" key="5">
    <source>
        <dbReference type="EMBL" id="RZS69394.1"/>
    </source>
</evidence>
<feature type="domain" description="Shikimate dehydrogenase substrate binding N-terminal" evidence="4">
    <location>
        <begin position="6"/>
        <end position="88"/>
    </location>
</feature>
<comment type="pathway">
    <text evidence="1">Metabolic intermediate biosynthesis; chorismate biosynthesis; chorismate from D-erythrose 4-phosphate and phosphoenolpyruvate: step 4/7.</text>
</comment>
<dbReference type="Proteomes" id="UP000293874">
    <property type="component" value="Unassembled WGS sequence"/>
</dbReference>
<evidence type="ECO:0000256" key="1">
    <source>
        <dbReference type="ARBA" id="ARBA00004871"/>
    </source>
</evidence>
<dbReference type="EMBL" id="SGXA01000003">
    <property type="protein sequence ID" value="RZS69394.1"/>
    <property type="molecule type" value="Genomic_DNA"/>
</dbReference>
<dbReference type="GO" id="GO:0050661">
    <property type="term" value="F:NADP binding"/>
    <property type="evidence" value="ECO:0007669"/>
    <property type="project" value="TreeGrafter"/>
</dbReference>
<dbReference type="SUPFAM" id="SSF53223">
    <property type="entry name" value="Aminoacid dehydrogenase-like, N-terminal domain"/>
    <property type="match status" value="1"/>
</dbReference>
<reference evidence="5 6" key="1">
    <citation type="submission" date="2019-02" db="EMBL/GenBank/DDBJ databases">
        <title>Genomic Encyclopedia of Type Strains, Phase IV (KMG-IV): sequencing the most valuable type-strain genomes for metagenomic binning, comparative biology and taxonomic classification.</title>
        <authorList>
            <person name="Goeker M."/>
        </authorList>
    </citation>
    <scope>NUCLEOTIDE SEQUENCE [LARGE SCALE GENOMIC DNA]</scope>
    <source>
        <strain evidence="5 6">DSM 18116</strain>
    </source>
</reference>
<dbReference type="RefSeq" id="WP_130543729.1">
    <property type="nucleotide sequence ID" value="NZ_CP042431.1"/>
</dbReference>
<gene>
    <name evidence="5" type="ORF">EV199_5231</name>
</gene>